<keyword evidence="4" id="KW-1185">Reference proteome</keyword>
<sequence length="357" mass="40796">TIPLRFAVLEIIVESTRHLSCILLFYFILFVCFPQQVLHCEGVNNKSYACETGHCCGESQCCSYYYELWWFWLVWAIIFILSCCCVCHHRHTKHRLQQQQRQHEINLIAYREVHNYTSLPFYFRFLPNNLLPDYEEAVHRPATPPPPYSALNAGPPTYTSPLTTDQQDVQCAPRQTTPLAPESDTLCSRPNIEDIHTSNGYHQKEDGKGEIELEGGRSAQSTLPLEQPPSMDKQNECRKEPLRNVAMPDEKERILGRHRRFTGDSGIEVCVCGQCLESHEPKEFEGLLSEEDQEDSFCEECGLHSHGEESQGLLSPENRVERGASPVPQSQPHPVCLYLHTINEQEGPQHSNTESQS</sequence>
<dbReference type="PANTHER" id="PTHR16209:SF4">
    <property type="entry name" value="WW DOMAIN BINDING PROTEIN 1-LIKE"/>
    <property type="match status" value="1"/>
</dbReference>
<evidence type="ECO:0000313" key="4">
    <source>
        <dbReference type="Proteomes" id="UP000472260"/>
    </source>
</evidence>
<keyword evidence="2" id="KW-0812">Transmembrane</keyword>
<evidence type="ECO:0000256" key="1">
    <source>
        <dbReference type="SAM" id="MobiDB-lite"/>
    </source>
</evidence>
<keyword evidence="2" id="KW-1133">Transmembrane helix</keyword>
<name>A0A671T3R3_9TELE</name>
<proteinExistence type="predicted"/>
<dbReference type="AlphaFoldDB" id="A0A671T3R3"/>
<feature type="compositionally biased region" description="Basic and acidic residues" evidence="1">
    <location>
        <begin position="191"/>
        <end position="215"/>
    </location>
</feature>
<protein>
    <submittedName>
        <fullName evidence="3">WW domain binding protein 1-like</fullName>
    </submittedName>
</protein>
<dbReference type="PANTHER" id="PTHR16209">
    <property type="entry name" value="VESICULAR, OVEREXPRESSED IN CANCER, PROSURVIVAL PROTEIN 1"/>
    <property type="match status" value="1"/>
</dbReference>
<keyword evidence="2" id="KW-0472">Membrane</keyword>
<organism evidence="3 4">
    <name type="scientific">Sinocyclocheilus anshuiensis</name>
    <dbReference type="NCBI Taxonomy" id="1608454"/>
    <lineage>
        <taxon>Eukaryota</taxon>
        <taxon>Metazoa</taxon>
        <taxon>Chordata</taxon>
        <taxon>Craniata</taxon>
        <taxon>Vertebrata</taxon>
        <taxon>Euteleostomi</taxon>
        <taxon>Actinopterygii</taxon>
        <taxon>Neopterygii</taxon>
        <taxon>Teleostei</taxon>
        <taxon>Ostariophysi</taxon>
        <taxon>Cypriniformes</taxon>
        <taxon>Cyprinidae</taxon>
        <taxon>Cyprininae</taxon>
        <taxon>Sinocyclocheilus</taxon>
    </lineage>
</organism>
<evidence type="ECO:0000256" key="2">
    <source>
        <dbReference type="SAM" id="Phobius"/>
    </source>
</evidence>
<gene>
    <name evidence="3" type="primary">LOC107699102</name>
</gene>
<dbReference type="Pfam" id="PF11669">
    <property type="entry name" value="WBP-1"/>
    <property type="match status" value="1"/>
</dbReference>
<feature type="region of interest" description="Disordered" evidence="1">
    <location>
        <begin position="137"/>
        <end position="235"/>
    </location>
</feature>
<feature type="transmembrane region" description="Helical" evidence="2">
    <location>
        <begin position="69"/>
        <end position="87"/>
    </location>
</feature>
<evidence type="ECO:0000313" key="3">
    <source>
        <dbReference type="Ensembl" id="ENSSANP00000103641.1"/>
    </source>
</evidence>
<dbReference type="Proteomes" id="UP000472260">
    <property type="component" value="Unassembled WGS sequence"/>
</dbReference>
<reference evidence="3" key="2">
    <citation type="submission" date="2025-09" db="UniProtKB">
        <authorList>
            <consortium name="Ensembl"/>
        </authorList>
    </citation>
    <scope>IDENTIFICATION</scope>
</reference>
<dbReference type="Ensembl" id="ENSSANT00000109998.1">
    <property type="protein sequence ID" value="ENSSANP00000103641.1"/>
    <property type="gene ID" value="ENSSANG00000050806.1"/>
</dbReference>
<reference evidence="3" key="1">
    <citation type="submission" date="2025-08" db="UniProtKB">
        <authorList>
            <consortium name="Ensembl"/>
        </authorList>
    </citation>
    <scope>IDENTIFICATION</scope>
</reference>
<dbReference type="InterPro" id="IPR051994">
    <property type="entry name" value="WW_domain-binding"/>
</dbReference>
<feature type="compositionally biased region" description="Polar residues" evidence="1">
    <location>
        <begin position="157"/>
        <end position="178"/>
    </location>
</feature>
<feature type="region of interest" description="Disordered" evidence="1">
    <location>
        <begin position="302"/>
        <end position="333"/>
    </location>
</feature>
<feature type="transmembrane region" description="Helical" evidence="2">
    <location>
        <begin position="21"/>
        <end position="38"/>
    </location>
</feature>
<accession>A0A671T3R3</accession>
<dbReference type="InterPro" id="IPR021684">
    <property type="entry name" value="WBP1-like"/>
</dbReference>